<reference evidence="2 3" key="3">
    <citation type="journal article" date="2013" name="Rice">
        <title>Improvement of the Oryza sativa Nipponbare reference genome using next generation sequence and optical map data.</title>
        <authorList>
            <person name="Kawahara Y."/>
            <person name="de la Bastide M."/>
            <person name="Hamilton J.P."/>
            <person name="Kanamori H."/>
            <person name="McCombie W.R."/>
            <person name="Ouyang S."/>
            <person name="Schwartz D.C."/>
            <person name="Tanaka T."/>
            <person name="Wu J."/>
            <person name="Zhou S."/>
            <person name="Childs K.L."/>
            <person name="Davidson R.M."/>
            <person name="Lin H."/>
            <person name="Quesada-Ocampo L."/>
            <person name="Vaillancourt B."/>
            <person name="Sakai H."/>
            <person name="Lee S.S."/>
            <person name="Kim J."/>
            <person name="Numa H."/>
            <person name="Itoh T."/>
            <person name="Buell C.R."/>
            <person name="Matsumoto T."/>
        </authorList>
    </citation>
    <scope>NUCLEOTIDE SEQUENCE [LARGE SCALE GENOMIC DNA]</scope>
    <source>
        <strain evidence="3">cv. Nipponbare</strain>
    </source>
</reference>
<evidence type="ECO:0000256" key="1">
    <source>
        <dbReference type="SAM" id="MobiDB-lite"/>
    </source>
</evidence>
<reference evidence="3" key="1">
    <citation type="journal article" date="2005" name="Nature">
        <title>The map-based sequence of the rice genome.</title>
        <authorList>
            <consortium name="International rice genome sequencing project (IRGSP)"/>
            <person name="Matsumoto T."/>
            <person name="Wu J."/>
            <person name="Kanamori H."/>
            <person name="Katayose Y."/>
            <person name="Fujisawa M."/>
            <person name="Namiki N."/>
            <person name="Mizuno H."/>
            <person name="Yamamoto K."/>
            <person name="Antonio B.A."/>
            <person name="Baba T."/>
            <person name="Sakata K."/>
            <person name="Nagamura Y."/>
            <person name="Aoki H."/>
            <person name="Arikawa K."/>
            <person name="Arita K."/>
            <person name="Bito T."/>
            <person name="Chiden Y."/>
            <person name="Fujitsuka N."/>
            <person name="Fukunaka R."/>
            <person name="Hamada M."/>
            <person name="Harada C."/>
            <person name="Hayashi A."/>
            <person name="Hijishita S."/>
            <person name="Honda M."/>
            <person name="Hosokawa S."/>
            <person name="Ichikawa Y."/>
            <person name="Idonuma A."/>
            <person name="Iijima M."/>
            <person name="Ikeda M."/>
            <person name="Ikeno M."/>
            <person name="Ito K."/>
            <person name="Ito S."/>
            <person name="Ito T."/>
            <person name="Ito Y."/>
            <person name="Ito Y."/>
            <person name="Iwabuchi A."/>
            <person name="Kamiya K."/>
            <person name="Karasawa W."/>
            <person name="Kurita K."/>
            <person name="Katagiri S."/>
            <person name="Kikuta A."/>
            <person name="Kobayashi H."/>
            <person name="Kobayashi N."/>
            <person name="Machita K."/>
            <person name="Maehara T."/>
            <person name="Masukawa M."/>
            <person name="Mizubayashi T."/>
            <person name="Mukai Y."/>
            <person name="Nagasaki H."/>
            <person name="Nagata Y."/>
            <person name="Naito S."/>
            <person name="Nakashima M."/>
            <person name="Nakama Y."/>
            <person name="Nakamichi Y."/>
            <person name="Nakamura M."/>
            <person name="Meguro A."/>
            <person name="Negishi M."/>
            <person name="Ohta I."/>
            <person name="Ohta T."/>
            <person name="Okamoto M."/>
            <person name="Ono N."/>
            <person name="Saji S."/>
            <person name="Sakaguchi M."/>
            <person name="Sakai K."/>
            <person name="Shibata M."/>
            <person name="Shimokawa T."/>
            <person name="Song J."/>
            <person name="Takazaki Y."/>
            <person name="Terasawa K."/>
            <person name="Tsugane M."/>
            <person name="Tsuji K."/>
            <person name="Ueda S."/>
            <person name="Waki K."/>
            <person name="Yamagata H."/>
            <person name="Yamamoto M."/>
            <person name="Yamamoto S."/>
            <person name="Yamane H."/>
            <person name="Yoshiki S."/>
            <person name="Yoshihara R."/>
            <person name="Yukawa K."/>
            <person name="Zhong H."/>
            <person name="Yano M."/>
            <person name="Yuan Q."/>
            <person name="Ouyang S."/>
            <person name="Liu J."/>
            <person name="Jones K.M."/>
            <person name="Gansberger K."/>
            <person name="Moffat K."/>
            <person name="Hill J."/>
            <person name="Bera J."/>
            <person name="Fadrosh D."/>
            <person name="Jin S."/>
            <person name="Johri S."/>
            <person name="Kim M."/>
            <person name="Overton L."/>
            <person name="Reardon M."/>
            <person name="Tsitrin T."/>
            <person name="Vuong H."/>
            <person name="Weaver B."/>
            <person name="Ciecko A."/>
            <person name="Tallon L."/>
            <person name="Jackson J."/>
            <person name="Pai G."/>
            <person name="Aken S.V."/>
            <person name="Utterback T."/>
            <person name="Reidmuller S."/>
            <person name="Feldblyum T."/>
            <person name="Hsiao J."/>
            <person name="Zismann V."/>
            <person name="Iobst S."/>
            <person name="de Vazeille A.R."/>
            <person name="Buell C.R."/>
            <person name="Ying K."/>
            <person name="Li Y."/>
            <person name="Lu T."/>
            <person name="Huang Y."/>
            <person name="Zhao Q."/>
            <person name="Feng Q."/>
            <person name="Zhang L."/>
            <person name="Zhu J."/>
            <person name="Weng Q."/>
            <person name="Mu J."/>
            <person name="Lu Y."/>
            <person name="Fan D."/>
            <person name="Liu Y."/>
            <person name="Guan J."/>
            <person name="Zhang Y."/>
            <person name="Yu S."/>
            <person name="Liu X."/>
            <person name="Zhang Y."/>
            <person name="Hong G."/>
            <person name="Han B."/>
            <person name="Choisne N."/>
            <person name="Demange N."/>
            <person name="Orjeda G."/>
            <person name="Samain S."/>
            <person name="Cattolico L."/>
            <person name="Pelletier E."/>
            <person name="Couloux A."/>
            <person name="Segurens B."/>
            <person name="Wincker P."/>
            <person name="D'Hont A."/>
            <person name="Scarpelli C."/>
            <person name="Weissenbach J."/>
            <person name="Salanoubat M."/>
            <person name="Quetier F."/>
            <person name="Yu Y."/>
            <person name="Kim H.R."/>
            <person name="Rambo T."/>
            <person name="Currie J."/>
            <person name="Collura K."/>
            <person name="Luo M."/>
            <person name="Yang T."/>
            <person name="Ammiraju J.S.S."/>
            <person name="Engler F."/>
            <person name="Soderlund C."/>
            <person name="Wing R.A."/>
            <person name="Palmer L.E."/>
            <person name="de la Bastide M."/>
            <person name="Spiegel L."/>
            <person name="Nascimento L."/>
            <person name="Zutavern T."/>
            <person name="O'Shaughnessy A."/>
            <person name="Dike S."/>
            <person name="Dedhia N."/>
            <person name="Preston R."/>
            <person name="Balija V."/>
            <person name="McCombie W.R."/>
            <person name="Chow T."/>
            <person name="Chen H."/>
            <person name="Chung M."/>
            <person name="Chen C."/>
            <person name="Shaw J."/>
            <person name="Wu H."/>
            <person name="Hsiao K."/>
            <person name="Chao Y."/>
            <person name="Chu M."/>
            <person name="Cheng C."/>
            <person name="Hour A."/>
            <person name="Lee P."/>
            <person name="Lin S."/>
            <person name="Lin Y."/>
            <person name="Liou J."/>
            <person name="Liu S."/>
            <person name="Hsing Y."/>
            <person name="Raghuvanshi S."/>
            <person name="Mohanty A."/>
            <person name="Bharti A.K."/>
            <person name="Gaur A."/>
            <person name="Gupta V."/>
            <person name="Kumar D."/>
            <person name="Ravi V."/>
            <person name="Vij S."/>
            <person name="Kapur A."/>
            <person name="Khurana P."/>
            <person name="Khurana P."/>
            <person name="Khurana J.P."/>
            <person name="Tyagi A.K."/>
            <person name="Gaikwad K."/>
            <person name="Singh A."/>
            <person name="Dalal V."/>
            <person name="Srivastava S."/>
            <person name="Dixit A."/>
            <person name="Pal A.K."/>
            <person name="Ghazi I.A."/>
            <person name="Yadav M."/>
            <person name="Pandit A."/>
            <person name="Bhargava A."/>
            <person name="Sureshbabu K."/>
            <person name="Batra K."/>
            <person name="Sharma T.R."/>
            <person name="Mohapatra T."/>
            <person name="Singh N.K."/>
            <person name="Messing J."/>
            <person name="Nelson A.B."/>
            <person name="Fuks G."/>
            <person name="Kavchok S."/>
            <person name="Keizer G."/>
            <person name="Linton E."/>
            <person name="Llaca V."/>
            <person name="Song R."/>
            <person name="Tanyolac B."/>
            <person name="Young S."/>
            <person name="Ho-Il K."/>
            <person name="Hahn J.H."/>
            <person name="Sangsakoo G."/>
            <person name="Vanavichit A."/>
            <person name="de Mattos Luiz.A.T."/>
            <person name="Zimmer P.D."/>
            <person name="Malone G."/>
            <person name="Dellagostin O."/>
            <person name="de Oliveira A.C."/>
            <person name="Bevan M."/>
            <person name="Bancroft I."/>
            <person name="Minx P."/>
            <person name="Cordum H."/>
            <person name="Wilson R."/>
            <person name="Cheng Z."/>
            <person name="Jin W."/>
            <person name="Jiang J."/>
            <person name="Leong S.A."/>
            <person name="Iwama H."/>
            <person name="Gojobori T."/>
            <person name="Itoh T."/>
            <person name="Niimura Y."/>
            <person name="Fujii Y."/>
            <person name="Habara T."/>
            <person name="Sakai H."/>
            <person name="Sato Y."/>
            <person name="Wilson G."/>
            <person name="Kumar K."/>
            <person name="McCouch S."/>
            <person name="Juretic N."/>
            <person name="Hoen D."/>
            <person name="Wright S."/>
            <person name="Bruskiewich R."/>
            <person name="Bureau T."/>
            <person name="Miyao A."/>
            <person name="Hirochika H."/>
            <person name="Nishikawa T."/>
            <person name="Kadowaki K."/>
            <person name="Sugiura M."/>
            <person name="Burr B."/>
            <person name="Sasaki T."/>
        </authorList>
    </citation>
    <scope>NUCLEOTIDE SEQUENCE [LARGE SCALE GENOMIC DNA]</scope>
    <source>
        <strain evidence="3">cv. Nipponbare</strain>
    </source>
</reference>
<dbReference type="InParanoid" id="A0A0P0WUV3"/>
<reference evidence="2 3" key="2">
    <citation type="journal article" date="2013" name="Plant Cell Physiol.">
        <title>Rice Annotation Project Database (RAP-DB): an integrative and interactive database for rice genomics.</title>
        <authorList>
            <person name="Sakai H."/>
            <person name="Lee S.S."/>
            <person name="Tanaka T."/>
            <person name="Numa H."/>
            <person name="Kim J."/>
            <person name="Kawahara Y."/>
            <person name="Wakimoto H."/>
            <person name="Yang C.C."/>
            <person name="Iwamoto M."/>
            <person name="Abe T."/>
            <person name="Yamada Y."/>
            <person name="Muto A."/>
            <person name="Inokuchi H."/>
            <person name="Ikemura T."/>
            <person name="Matsumoto T."/>
            <person name="Sasaki T."/>
            <person name="Itoh T."/>
        </authorList>
    </citation>
    <scope>NUCLEOTIDE SEQUENCE [LARGE SCALE GENOMIC DNA]</scope>
    <source>
        <strain evidence="3">cv. Nipponbare</strain>
    </source>
</reference>
<feature type="compositionally biased region" description="Polar residues" evidence="1">
    <location>
        <begin position="25"/>
        <end position="34"/>
    </location>
</feature>
<dbReference type="Proteomes" id="UP000059680">
    <property type="component" value="Chromosome 6"/>
</dbReference>
<gene>
    <name evidence="2" type="ordered locus">Os06g0263801</name>
    <name evidence="2" type="ORF">OSNPB_060263801</name>
</gene>
<evidence type="ECO:0000313" key="2">
    <source>
        <dbReference type="EMBL" id="BAS97133.1"/>
    </source>
</evidence>
<dbReference type="EMBL" id="AP014962">
    <property type="protein sequence ID" value="BAS97133.1"/>
    <property type="molecule type" value="Genomic_DNA"/>
</dbReference>
<dbReference type="AlphaFoldDB" id="A0A0P0WUV3"/>
<feature type="compositionally biased region" description="Low complexity" evidence="1">
    <location>
        <begin position="143"/>
        <end position="162"/>
    </location>
</feature>
<feature type="region of interest" description="Disordered" evidence="1">
    <location>
        <begin position="117"/>
        <end position="178"/>
    </location>
</feature>
<accession>A0A0P0WUV3</accession>
<keyword evidence="3" id="KW-1185">Reference proteome</keyword>
<sequence>MSSISPDDVSVSSSWHHARVIPASPSASTLTRPASSSTGSMSPSVSMQKESSSLPSSRPRPRRASMSAANSLSSASVGPKLAWPSGKNWSGGVVAVVVVMDGFVGFSTAPSSLQQDTAAAASSRGGGEQNSERAGSKMGTRYSSCSCSSTISPSSFRSSGESPPLPAAASGTTTSRLDSSCPKAAALLAACDRGVRALRLNHAAGTASSRRPDPDGGTSGGGDDGRSRSRSWRRASGFAECTDVSHPWHRNASSAAQYHLARRRRQPSHARADLAPTAPAAAAFAVLLIYHSSSSSSFSPRVVSC</sequence>
<dbReference type="PaxDb" id="39947-A0A0P0WUV3"/>
<feature type="non-terminal residue" evidence="2">
    <location>
        <position position="305"/>
    </location>
</feature>
<feature type="compositionally biased region" description="Low complexity" evidence="1">
    <location>
        <begin position="35"/>
        <end position="57"/>
    </location>
</feature>
<dbReference type="Gramene" id="Os06t0263801-01">
    <property type="protein sequence ID" value="Os06t0263801-01"/>
    <property type="gene ID" value="Os06g0263801"/>
</dbReference>
<organism evidence="2 3">
    <name type="scientific">Oryza sativa subsp. japonica</name>
    <name type="common">Rice</name>
    <dbReference type="NCBI Taxonomy" id="39947"/>
    <lineage>
        <taxon>Eukaryota</taxon>
        <taxon>Viridiplantae</taxon>
        <taxon>Streptophyta</taxon>
        <taxon>Embryophyta</taxon>
        <taxon>Tracheophyta</taxon>
        <taxon>Spermatophyta</taxon>
        <taxon>Magnoliopsida</taxon>
        <taxon>Liliopsida</taxon>
        <taxon>Poales</taxon>
        <taxon>Poaceae</taxon>
        <taxon>BOP clade</taxon>
        <taxon>Oryzoideae</taxon>
        <taxon>Oryzeae</taxon>
        <taxon>Oryzinae</taxon>
        <taxon>Oryza</taxon>
        <taxon>Oryza sativa</taxon>
    </lineage>
</organism>
<name>A0A0P0WUV3_ORYSJ</name>
<feature type="region of interest" description="Disordered" evidence="1">
    <location>
        <begin position="1"/>
        <end position="78"/>
    </location>
</feature>
<feature type="region of interest" description="Disordered" evidence="1">
    <location>
        <begin position="202"/>
        <end position="231"/>
    </location>
</feature>
<dbReference type="FunCoup" id="A0A0P0WUV3">
    <property type="interactions" value="1"/>
</dbReference>
<protein>
    <submittedName>
        <fullName evidence="2">Os06g0263801 protein</fullName>
    </submittedName>
</protein>
<feature type="compositionally biased region" description="Low complexity" evidence="1">
    <location>
        <begin position="1"/>
        <end position="14"/>
    </location>
</feature>
<feature type="compositionally biased region" description="Low complexity" evidence="1">
    <location>
        <begin position="64"/>
        <end position="76"/>
    </location>
</feature>
<proteinExistence type="predicted"/>
<evidence type="ECO:0000313" key="3">
    <source>
        <dbReference type="Proteomes" id="UP000059680"/>
    </source>
</evidence>